<keyword evidence="2" id="KW-0812">Transmembrane</keyword>
<dbReference type="EMBL" id="SLWN01000017">
    <property type="protein sequence ID" value="TCO17617.1"/>
    <property type="molecule type" value="Genomic_DNA"/>
</dbReference>
<dbReference type="InterPro" id="IPR009937">
    <property type="entry name" value="Phage_holin_3_6"/>
</dbReference>
<dbReference type="Proteomes" id="UP000294508">
    <property type="component" value="Unassembled WGS sequence"/>
</dbReference>
<comment type="caution">
    <text evidence="3">The sequence shown here is derived from an EMBL/GenBank/DDBJ whole genome shotgun (WGS) entry which is preliminary data.</text>
</comment>
<protein>
    <submittedName>
        <fullName evidence="3">Putative superfamily III holin-X</fullName>
    </submittedName>
</protein>
<evidence type="ECO:0000313" key="3">
    <source>
        <dbReference type="EMBL" id="TCO17617.1"/>
    </source>
</evidence>
<name>A0A4R2H0J6_9ACTN</name>
<keyword evidence="2" id="KW-0472">Membrane</keyword>
<feature type="transmembrane region" description="Helical" evidence="2">
    <location>
        <begin position="80"/>
        <end position="100"/>
    </location>
</feature>
<evidence type="ECO:0000313" key="4">
    <source>
        <dbReference type="Proteomes" id="UP000294508"/>
    </source>
</evidence>
<evidence type="ECO:0000256" key="2">
    <source>
        <dbReference type="SAM" id="Phobius"/>
    </source>
</evidence>
<feature type="region of interest" description="Disordered" evidence="1">
    <location>
        <begin position="129"/>
        <end position="152"/>
    </location>
</feature>
<dbReference type="Pfam" id="PF07332">
    <property type="entry name" value="Phage_holin_3_6"/>
    <property type="match status" value="1"/>
</dbReference>
<sequence length="152" mass="15398">MGPNGSEPTVGQLVANASKDLSNLVRGELELAKTELKKTAVAAGTGAGMFGAAAFLAVLAIILLSIAAAYGLTALGLHPALAFLIIAVLYLLIGVVLVLLGKRALGGAKGPQRAIETSKESVEVLKAIGKDVEETEPAGSTPRPTGESGVRR</sequence>
<gene>
    <name evidence="3" type="ORF">EV652_11770</name>
</gene>
<feature type="transmembrane region" description="Helical" evidence="2">
    <location>
        <begin position="40"/>
        <end position="68"/>
    </location>
</feature>
<reference evidence="3 4" key="1">
    <citation type="journal article" date="2015" name="Stand. Genomic Sci.">
        <title>Genomic Encyclopedia of Bacterial and Archaeal Type Strains, Phase III: the genomes of soil and plant-associated and newly described type strains.</title>
        <authorList>
            <person name="Whitman W.B."/>
            <person name="Woyke T."/>
            <person name="Klenk H.P."/>
            <person name="Zhou Y."/>
            <person name="Lilburn T.G."/>
            <person name="Beck B.J."/>
            <person name="De Vos P."/>
            <person name="Vandamme P."/>
            <person name="Eisen J.A."/>
            <person name="Garrity G."/>
            <person name="Hugenholtz P."/>
            <person name="Kyrpides N.C."/>
        </authorList>
    </citation>
    <scope>NUCLEOTIDE SEQUENCE [LARGE SCALE GENOMIC DNA]</scope>
    <source>
        <strain evidence="3 4">VKM Ac-2572</strain>
    </source>
</reference>
<keyword evidence="2" id="KW-1133">Transmembrane helix</keyword>
<dbReference type="AlphaFoldDB" id="A0A4R2H0J6"/>
<accession>A0A4R2H0J6</accession>
<proteinExistence type="predicted"/>
<organism evidence="3 4">
    <name type="scientific">Kribbella steppae</name>
    <dbReference type="NCBI Taxonomy" id="2512223"/>
    <lineage>
        <taxon>Bacteria</taxon>
        <taxon>Bacillati</taxon>
        <taxon>Actinomycetota</taxon>
        <taxon>Actinomycetes</taxon>
        <taxon>Propionibacteriales</taxon>
        <taxon>Kribbellaceae</taxon>
        <taxon>Kribbella</taxon>
    </lineage>
</organism>
<keyword evidence="4" id="KW-1185">Reference proteome</keyword>
<evidence type="ECO:0000256" key="1">
    <source>
        <dbReference type="SAM" id="MobiDB-lite"/>
    </source>
</evidence>